<organism evidence="1 2">
    <name type="scientific">Saprolegnia parasitica (strain CBS 223.65)</name>
    <dbReference type="NCBI Taxonomy" id="695850"/>
    <lineage>
        <taxon>Eukaryota</taxon>
        <taxon>Sar</taxon>
        <taxon>Stramenopiles</taxon>
        <taxon>Oomycota</taxon>
        <taxon>Saprolegniomycetes</taxon>
        <taxon>Saprolegniales</taxon>
        <taxon>Saprolegniaceae</taxon>
        <taxon>Saprolegnia</taxon>
    </lineage>
</organism>
<proteinExistence type="predicted"/>
<dbReference type="RefSeq" id="XP_012202495.1">
    <property type="nucleotide sequence ID" value="XM_012347105.1"/>
</dbReference>
<protein>
    <submittedName>
        <fullName evidence="1">Uncharacterized protein</fullName>
    </submittedName>
</protein>
<sequence>MGGTKAATSMSTAYLQVIESLEGTVKMTGKCALTGELSDIGVPKLGVDRSQGHKPSPDLVPVKQPASVITSFGAAPLVVPKEHIYFVQGELAWARYLDGWTRHIVTSVLKPTCRRPVMHLSHMTIDGPGASPVLTPARVPRGTFGTLAIALPSACARRITITGQDDMAWMPLTDMTMSFAAWYNDCSLAVAPITAPGHRAYLVYNLVTSDGEPHRTGPASTSSAASELAALAAQPHQLDTTYAYRLYTKTTDLRFEALQGRDAAFLDALVAAGSFDVALVRASRQQLTSTEMHTPKCNKARQERFRHYDMAPTAPTQLPKEERTPLGYGELTIKVSDVPRDTYDDNGNARDTDASDAEFCSEDERLDAAVEKKRRRFDLRRDLLDEGQLYYTDNAVDKSFLCKSKTTKRRRRDATEKAGDGDELPMALVYDRRDLPHQSDSDCDDDDDDTIAYDGRAYTDDDEYDDIDDGEQDSDAGVDAAYRKAQARGYKYCVCDEIPTRQPWRRITEALVHPTSSIAMQSTLVGRSVGRWVTRRGLKRLRSSLLVFWPKRHRSRLAGIDVAVAALEKDEPSRLGFATTEDVAASLIDAIGAPEVRFIDAHVDSVGAYLLRHPSATLAGRFLPHSFTMRKRASRRRGLRWLQAAIATYGVAPFRRDIVALCAPEHKGFYYMLSLGMTIQWIRRLFVSSAAYTTQDGFVPLLVQCWETLATQLAAIQSHGAYREADQLNPPMLQAALELEAAATAASTASSFPTTMHTFATTLYKTPEAFLLMVVPAVLNATPMTVAAPFLPRLREVVPTLPKELSAFCEIDHLTVRFHARYSDVLAVYKQVAVLDDFNVVRIMLEALRSGASVAATVVREYENLVSVEELVWTVLEALAACHFLSPPHVGRLLDLTTKIVFASPEALYYVRRVLYPVLRYLETTLTMYKEHRDRLATLIQAALQDASNAPDAHSMVTFNVACHCPECTTLLRHLTDQGPYQTLHTLLSAICAKLRAAVKALPPHQCVVLTLLGSATVRLQIWTKVGPKRSASGTSP</sequence>
<gene>
    <name evidence="1" type="ORF">SPRG_08140</name>
</gene>
<name>A0A067C7V3_SAPPC</name>
<dbReference type="EMBL" id="KK583221">
    <property type="protein sequence ID" value="KDO26849.1"/>
    <property type="molecule type" value="Genomic_DNA"/>
</dbReference>
<evidence type="ECO:0000313" key="1">
    <source>
        <dbReference type="EMBL" id="KDO26849.1"/>
    </source>
</evidence>
<reference evidence="1 2" key="1">
    <citation type="journal article" date="2013" name="PLoS Genet.">
        <title>Distinctive expansion of potential virulence genes in the genome of the oomycete fish pathogen Saprolegnia parasitica.</title>
        <authorList>
            <person name="Jiang R.H."/>
            <person name="de Bruijn I."/>
            <person name="Haas B.J."/>
            <person name="Belmonte R."/>
            <person name="Lobach L."/>
            <person name="Christie J."/>
            <person name="van den Ackerveken G."/>
            <person name="Bottin A."/>
            <person name="Bulone V."/>
            <person name="Diaz-Moreno S.M."/>
            <person name="Dumas B."/>
            <person name="Fan L."/>
            <person name="Gaulin E."/>
            <person name="Govers F."/>
            <person name="Grenville-Briggs L.J."/>
            <person name="Horner N.R."/>
            <person name="Levin J.Z."/>
            <person name="Mammella M."/>
            <person name="Meijer H.J."/>
            <person name="Morris P."/>
            <person name="Nusbaum C."/>
            <person name="Oome S."/>
            <person name="Phillips A.J."/>
            <person name="van Rooyen D."/>
            <person name="Rzeszutek E."/>
            <person name="Saraiva M."/>
            <person name="Secombes C.J."/>
            <person name="Seidl M.F."/>
            <person name="Snel B."/>
            <person name="Stassen J.H."/>
            <person name="Sykes S."/>
            <person name="Tripathy S."/>
            <person name="van den Berg H."/>
            <person name="Vega-Arreguin J.C."/>
            <person name="Wawra S."/>
            <person name="Young S.K."/>
            <person name="Zeng Q."/>
            <person name="Dieguez-Uribeondo J."/>
            <person name="Russ C."/>
            <person name="Tyler B.M."/>
            <person name="van West P."/>
        </authorList>
    </citation>
    <scope>NUCLEOTIDE SEQUENCE [LARGE SCALE GENOMIC DNA]</scope>
    <source>
        <strain evidence="1 2">CBS 223.65</strain>
    </source>
</reference>
<dbReference type="Proteomes" id="UP000030745">
    <property type="component" value="Unassembled WGS sequence"/>
</dbReference>
<dbReference type="VEuPathDB" id="FungiDB:SPRG_08140"/>
<dbReference type="GeneID" id="24130374"/>
<evidence type="ECO:0000313" key="2">
    <source>
        <dbReference type="Proteomes" id="UP000030745"/>
    </source>
</evidence>
<dbReference type="AlphaFoldDB" id="A0A067C7V3"/>
<accession>A0A067C7V3</accession>
<keyword evidence="2" id="KW-1185">Reference proteome</keyword>
<dbReference type="KEGG" id="spar:SPRG_08140"/>